<dbReference type="PANTHER" id="PTHR33281">
    <property type="entry name" value="UPF0187 PROTEIN YNEE"/>
    <property type="match status" value="1"/>
</dbReference>
<evidence type="ECO:0000256" key="9">
    <source>
        <dbReference type="SAM" id="Phobius"/>
    </source>
</evidence>
<dbReference type="PANTHER" id="PTHR33281:SF19">
    <property type="entry name" value="VOLTAGE-DEPENDENT ANION CHANNEL-FORMING PROTEIN YNEE"/>
    <property type="match status" value="1"/>
</dbReference>
<feature type="compositionally biased region" description="Low complexity" evidence="8">
    <location>
        <begin position="1"/>
        <end position="13"/>
    </location>
</feature>
<gene>
    <name evidence="10" type="ORF">PT974_08098</name>
</gene>
<keyword evidence="6" id="KW-0406">Ion transport</keyword>
<evidence type="ECO:0000256" key="8">
    <source>
        <dbReference type="SAM" id="MobiDB-lite"/>
    </source>
</evidence>
<keyword evidence="11" id="KW-1185">Reference proteome</keyword>
<keyword evidence="2" id="KW-0813">Transport</keyword>
<comment type="caution">
    <text evidence="10">The sequence shown here is derived from an EMBL/GenBank/DDBJ whole genome shotgun (WGS) entry which is preliminary data.</text>
</comment>
<evidence type="ECO:0000256" key="2">
    <source>
        <dbReference type="ARBA" id="ARBA00022448"/>
    </source>
</evidence>
<proteinExistence type="predicted"/>
<sequence>MADSVASSAAATAHEVEQHEQQDVRRDDKAMHSLEIPVERIMSPRSPNGVATPPMYQQRPLEFGNYFVGPRDLSKHSKWPLFMQMHGSILPKMIVPLLLVGAWATCITLISKKVHPLEVNSVLLTITGFVVSMGLSFRSSTAYERYSEGRRLWASLVTSSQALGRIFWIHGKERPDQDARRILLNKISAMNLIVAFSVSLKHDLRFEPYTDYPDLDYLVGHLDTFAKAATETMAPNGGVGRKSFFKSVGEYLGLSFAASNPRKLLKRAEKPLGNLPLEILNHIAITIDMMIQNEQLTMPIQQTVAYNNIAVLNDVLTGCQRVLNTPLPVAYSIAITQITWVYVLLLPFQLVKLLEYITIPATVAASYIILGLLMIGQEIENPFGSDVNDLPLESYCDQIQRDLDIIASYEKRHAESFLMNPNNVPLYPVSSAPVDVWMQRSEPKLREAIKNKPNKTFQWQRWRGGEQVDDEEMGKRD</sequence>
<evidence type="ECO:0000256" key="7">
    <source>
        <dbReference type="ARBA" id="ARBA00023136"/>
    </source>
</evidence>
<name>A0ABR0SDC1_9HYPO</name>
<evidence type="ECO:0000313" key="11">
    <source>
        <dbReference type="Proteomes" id="UP001338125"/>
    </source>
</evidence>
<organism evidence="10 11">
    <name type="scientific">Cladobotryum mycophilum</name>
    <dbReference type="NCBI Taxonomy" id="491253"/>
    <lineage>
        <taxon>Eukaryota</taxon>
        <taxon>Fungi</taxon>
        <taxon>Dikarya</taxon>
        <taxon>Ascomycota</taxon>
        <taxon>Pezizomycotina</taxon>
        <taxon>Sordariomycetes</taxon>
        <taxon>Hypocreomycetidae</taxon>
        <taxon>Hypocreales</taxon>
        <taxon>Hypocreaceae</taxon>
        <taxon>Cladobotryum</taxon>
    </lineage>
</organism>
<feature type="transmembrane region" description="Helical" evidence="9">
    <location>
        <begin position="356"/>
        <end position="375"/>
    </location>
</feature>
<dbReference type="InterPro" id="IPR044669">
    <property type="entry name" value="YneE/VCCN1/2-like"/>
</dbReference>
<protein>
    <submittedName>
        <fullName evidence="10">Voltage-dependent anion channel-forming protein</fullName>
    </submittedName>
</protein>
<dbReference type="Pfam" id="PF25539">
    <property type="entry name" value="Bestrophin_2"/>
    <property type="match status" value="1"/>
</dbReference>
<comment type="subcellular location">
    <subcellularLocation>
        <location evidence="1">Cell membrane</location>
        <topology evidence="1">Multi-pass membrane protein</topology>
    </subcellularLocation>
</comment>
<keyword evidence="4 9" id="KW-0812">Transmembrane</keyword>
<keyword evidence="3" id="KW-1003">Cell membrane</keyword>
<evidence type="ECO:0000256" key="1">
    <source>
        <dbReference type="ARBA" id="ARBA00004651"/>
    </source>
</evidence>
<feature type="transmembrane region" description="Helical" evidence="9">
    <location>
        <begin position="329"/>
        <end position="350"/>
    </location>
</feature>
<evidence type="ECO:0000256" key="3">
    <source>
        <dbReference type="ARBA" id="ARBA00022475"/>
    </source>
</evidence>
<dbReference type="Proteomes" id="UP001338125">
    <property type="component" value="Unassembled WGS sequence"/>
</dbReference>
<reference evidence="10 11" key="1">
    <citation type="submission" date="2024-01" db="EMBL/GenBank/DDBJ databases">
        <title>Complete genome of Cladobotryum mycophilum ATHUM6906.</title>
        <authorList>
            <person name="Christinaki A.C."/>
            <person name="Myridakis A.I."/>
            <person name="Kouvelis V.N."/>
        </authorList>
    </citation>
    <scope>NUCLEOTIDE SEQUENCE [LARGE SCALE GENOMIC DNA]</scope>
    <source>
        <strain evidence="10 11">ATHUM6906</strain>
    </source>
</reference>
<dbReference type="EMBL" id="JAVFKD010000014">
    <property type="protein sequence ID" value="KAK5989836.1"/>
    <property type="molecule type" value="Genomic_DNA"/>
</dbReference>
<accession>A0ABR0SDC1</accession>
<keyword evidence="5 9" id="KW-1133">Transmembrane helix</keyword>
<evidence type="ECO:0000256" key="4">
    <source>
        <dbReference type="ARBA" id="ARBA00022692"/>
    </source>
</evidence>
<evidence type="ECO:0000256" key="5">
    <source>
        <dbReference type="ARBA" id="ARBA00022989"/>
    </source>
</evidence>
<feature type="region of interest" description="Disordered" evidence="8">
    <location>
        <begin position="1"/>
        <end position="29"/>
    </location>
</feature>
<evidence type="ECO:0000313" key="10">
    <source>
        <dbReference type="EMBL" id="KAK5989836.1"/>
    </source>
</evidence>
<feature type="compositionally biased region" description="Basic and acidic residues" evidence="8">
    <location>
        <begin position="14"/>
        <end position="29"/>
    </location>
</feature>
<keyword evidence="7 9" id="KW-0472">Membrane</keyword>
<evidence type="ECO:0000256" key="6">
    <source>
        <dbReference type="ARBA" id="ARBA00023065"/>
    </source>
</evidence>